<proteinExistence type="predicted"/>
<sequence>MAPRHPRIVKSIPVEQDWDMEANRETTVEQEQSRDKSSTTSGKLELESTEETPDAAMKRDRGRPRGSKNKKKARRPPKKAKTNDDRHVDDKPAAEEEPAVLENKPAARPAIPLESDFETVNYPLIEADDDRRYSLIWFLPGKARCPFPLKNNHDITGIP</sequence>
<name>A0A5N7AUA3_9EURO</name>
<accession>A0A5N7AUA3</accession>
<feature type="compositionally biased region" description="Basic and acidic residues" evidence="1">
    <location>
        <begin position="81"/>
        <end position="94"/>
    </location>
</feature>
<dbReference type="AlphaFoldDB" id="A0A5N7AUA3"/>
<feature type="compositionally biased region" description="Basic and acidic residues" evidence="1">
    <location>
        <begin position="21"/>
        <end position="37"/>
    </location>
</feature>
<evidence type="ECO:0000256" key="1">
    <source>
        <dbReference type="SAM" id="MobiDB-lite"/>
    </source>
</evidence>
<feature type="compositionally biased region" description="Basic residues" evidence="1">
    <location>
        <begin position="60"/>
        <end position="80"/>
    </location>
</feature>
<reference evidence="2 3" key="1">
    <citation type="submission" date="2019-04" db="EMBL/GenBank/DDBJ databases">
        <title>Friends and foes A comparative genomics studyof 23 Aspergillus species from section Flavi.</title>
        <authorList>
            <consortium name="DOE Joint Genome Institute"/>
            <person name="Kjaerbolling I."/>
            <person name="Vesth T."/>
            <person name="Frisvad J.C."/>
            <person name="Nybo J.L."/>
            <person name="Theobald S."/>
            <person name="Kildgaard S."/>
            <person name="Isbrandt T."/>
            <person name="Kuo A."/>
            <person name="Sato A."/>
            <person name="Lyhne E.K."/>
            <person name="Kogle M.E."/>
            <person name="Wiebenga A."/>
            <person name="Kun R.S."/>
            <person name="Lubbers R.J."/>
            <person name="Makela M.R."/>
            <person name="Barry K."/>
            <person name="Chovatia M."/>
            <person name="Clum A."/>
            <person name="Daum C."/>
            <person name="Haridas S."/>
            <person name="He G."/>
            <person name="LaButti K."/>
            <person name="Lipzen A."/>
            <person name="Mondo S."/>
            <person name="Riley R."/>
            <person name="Salamov A."/>
            <person name="Simmons B.A."/>
            <person name="Magnuson J.K."/>
            <person name="Henrissat B."/>
            <person name="Mortensen U.H."/>
            <person name="Larsen T.O."/>
            <person name="Devries R.P."/>
            <person name="Grigoriev I.V."/>
            <person name="Machida M."/>
            <person name="Baker S.E."/>
            <person name="Andersen M.R."/>
        </authorList>
    </citation>
    <scope>NUCLEOTIDE SEQUENCE [LARGE SCALE GENOMIC DNA]</scope>
    <source>
        <strain evidence="2 3">IBT 29228</strain>
    </source>
</reference>
<evidence type="ECO:0000313" key="3">
    <source>
        <dbReference type="Proteomes" id="UP000326198"/>
    </source>
</evidence>
<dbReference type="Proteomes" id="UP000326198">
    <property type="component" value="Unassembled WGS sequence"/>
</dbReference>
<dbReference type="EMBL" id="ML736315">
    <property type="protein sequence ID" value="KAE8373431.1"/>
    <property type="molecule type" value="Genomic_DNA"/>
</dbReference>
<evidence type="ECO:0000313" key="2">
    <source>
        <dbReference type="EMBL" id="KAE8373431.1"/>
    </source>
</evidence>
<gene>
    <name evidence="2" type="ORF">BDV26DRAFT_296930</name>
</gene>
<organism evidence="2 3">
    <name type="scientific">Aspergillus bertholletiae</name>
    <dbReference type="NCBI Taxonomy" id="1226010"/>
    <lineage>
        <taxon>Eukaryota</taxon>
        <taxon>Fungi</taxon>
        <taxon>Dikarya</taxon>
        <taxon>Ascomycota</taxon>
        <taxon>Pezizomycotina</taxon>
        <taxon>Eurotiomycetes</taxon>
        <taxon>Eurotiomycetidae</taxon>
        <taxon>Eurotiales</taxon>
        <taxon>Aspergillaceae</taxon>
        <taxon>Aspergillus</taxon>
        <taxon>Aspergillus subgen. Circumdati</taxon>
    </lineage>
</organism>
<feature type="region of interest" description="Disordered" evidence="1">
    <location>
        <begin position="1"/>
        <end position="107"/>
    </location>
</feature>
<protein>
    <submittedName>
        <fullName evidence="2">Uncharacterized protein</fullName>
    </submittedName>
</protein>
<keyword evidence="3" id="KW-1185">Reference proteome</keyword>